<gene>
    <name evidence="1" type="ORF">B1A_10769</name>
</gene>
<comment type="caution">
    <text evidence="1">The sequence shown here is derived from an EMBL/GenBank/DDBJ whole genome shotgun (WGS) entry which is preliminary data.</text>
</comment>
<dbReference type="EMBL" id="AUZX01007675">
    <property type="protein sequence ID" value="EQD58496.1"/>
    <property type="molecule type" value="Genomic_DNA"/>
</dbReference>
<reference evidence="1" key="2">
    <citation type="journal article" date="2014" name="ISME J.">
        <title>Microbial stratification in low pH oxic and suboxic macroscopic growths along an acid mine drainage.</title>
        <authorList>
            <person name="Mendez-Garcia C."/>
            <person name="Mesa V."/>
            <person name="Sprenger R.R."/>
            <person name="Richter M."/>
            <person name="Diez M.S."/>
            <person name="Solano J."/>
            <person name="Bargiela R."/>
            <person name="Golyshina O.V."/>
            <person name="Manteca A."/>
            <person name="Ramos J.L."/>
            <person name="Gallego J.R."/>
            <person name="Llorente I."/>
            <person name="Martins Dos Santos V.A."/>
            <person name="Jensen O.N."/>
            <person name="Pelaez A.I."/>
            <person name="Sanchez J."/>
            <person name="Ferrer M."/>
        </authorList>
    </citation>
    <scope>NUCLEOTIDE SEQUENCE</scope>
</reference>
<name>T1ACH0_9ZZZZ</name>
<dbReference type="AlphaFoldDB" id="T1ACH0"/>
<proteinExistence type="predicted"/>
<organism evidence="1">
    <name type="scientific">mine drainage metagenome</name>
    <dbReference type="NCBI Taxonomy" id="410659"/>
    <lineage>
        <taxon>unclassified sequences</taxon>
        <taxon>metagenomes</taxon>
        <taxon>ecological metagenomes</taxon>
    </lineage>
</organism>
<protein>
    <submittedName>
        <fullName evidence="1">Uncharacterized protein</fullName>
    </submittedName>
</protein>
<evidence type="ECO:0000313" key="1">
    <source>
        <dbReference type="EMBL" id="EQD58496.1"/>
    </source>
</evidence>
<accession>T1ACH0</accession>
<reference evidence="1" key="1">
    <citation type="submission" date="2013-08" db="EMBL/GenBank/DDBJ databases">
        <authorList>
            <person name="Mendez C."/>
            <person name="Richter M."/>
            <person name="Ferrer M."/>
            <person name="Sanchez J."/>
        </authorList>
    </citation>
    <scope>NUCLEOTIDE SEQUENCE</scope>
</reference>
<sequence>MPKSTVPLPDWELVLSSAARLQRILPDAVLVGGTASAIHAEHRFSHDADHVLTDLRG</sequence>
<feature type="non-terminal residue" evidence="1">
    <location>
        <position position="57"/>
    </location>
</feature>